<protein>
    <recommendedName>
        <fullName evidence="4">IrrE N-terminal-like domain-containing protein</fullName>
    </recommendedName>
</protein>
<evidence type="ECO:0008006" key="4">
    <source>
        <dbReference type="Google" id="ProtNLM"/>
    </source>
</evidence>
<comment type="caution">
    <text evidence="2">The sequence shown here is derived from an EMBL/GenBank/DDBJ whole genome shotgun (WGS) entry which is preliminary data.</text>
</comment>
<sequence length="222" mass="24489">MSAGADVDEREQLFHTWQRTSDEDGTVMRVGVMRRRCKRLIDELGVPAATGLRELCDVVARRVGRPIHLVPMGLDGVVSGMTATTEDAFWVFYERGTSPWHQTHIVLHEIGHLLLGHDQEPSVTEEALKVWTPSVDVATAIKRMGLAMGFARHNCYDNLAERETEVLGTLLMERVVPSAADRGLPLDGPAAQLADSLGPALRHVQRERERREESGPGGEPGV</sequence>
<proteinExistence type="predicted"/>
<dbReference type="EMBL" id="JAINVZ010000003">
    <property type="protein sequence ID" value="MBY8884513.1"/>
    <property type="molecule type" value="Genomic_DNA"/>
</dbReference>
<dbReference type="Proteomes" id="UP001198565">
    <property type="component" value="Unassembled WGS sequence"/>
</dbReference>
<keyword evidence="3" id="KW-1185">Reference proteome</keyword>
<accession>A0ABS7QMV1</accession>
<feature type="compositionally biased region" description="Basic and acidic residues" evidence="1">
    <location>
        <begin position="204"/>
        <end position="214"/>
    </location>
</feature>
<evidence type="ECO:0000313" key="2">
    <source>
        <dbReference type="EMBL" id="MBY8884513.1"/>
    </source>
</evidence>
<gene>
    <name evidence="2" type="ORF">K7472_06600</name>
</gene>
<evidence type="ECO:0000256" key="1">
    <source>
        <dbReference type="SAM" id="MobiDB-lite"/>
    </source>
</evidence>
<evidence type="ECO:0000313" key="3">
    <source>
        <dbReference type="Proteomes" id="UP001198565"/>
    </source>
</evidence>
<organism evidence="2 3">
    <name type="scientific">Streptantibioticus parmotrematis</name>
    <dbReference type="NCBI Taxonomy" id="2873249"/>
    <lineage>
        <taxon>Bacteria</taxon>
        <taxon>Bacillati</taxon>
        <taxon>Actinomycetota</taxon>
        <taxon>Actinomycetes</taxon>
        <taxon>Kitasatosporales</taxon>
        <taxon>Streptomycetaceae</taxon>
        <taxon>Streptantibioticus</taxon>
    </lineage>
</organism>
<feature type="region of interest" description="Disordered" evidence="1">
    <location>
        <begin position="186"/>
        <end position="222"/>
    </location>
</feature>
<reference evidence="2 3" key="1">
    <citation type="submission" date="2021-08" db="EMBL/GenBank/DDBJ databases">
        <title>Streptomyces sp. PTM05 isolated from lichen.</title>
        <authorList>
            <person name="Somphong A."/>
            <person name="Phongsopitanun W."/>
            <person name="Tanasupawat S."/>
        </authorList>
    </citation>
    <scope>NUCLEOTIDE SEQUENCE [LARGE SCALE GENOMIC DNA]</scope>
    <source>
        <strain evidence="2 3">Ptm05</strain>
    </source>
</reference>
<dbReference type="RefSeq" id="WP_222974969.1">
    <property type="nucleotide sequence ID" value="NZ_JAINVZ010000003.1"/>
</dbReference>
<name>A0ABS7QMV1_9ACTN</name>